<dbReference type="NCBIfam" id="NF033483">
    <property type="entry name" value="PknB_PASTA_kin"/>
    <property type="match status" value="1"/>
</dbReference>
<evidence type="ECO:0000256" key="1">
    <source>
        <dbReference type="ARBA" id="ARBA00012513"/>
    </source>
</evidence>
<comment type="catalytic activity">
    <reaction evidence="8">
        <text>L-seryl-[protein] + ATP = O-phospho-L-seryl-[protein] + ADP + H(+)</text>
        <dbReference type="Rhea" id="RHEA:17989"/>
        <dbReference type="Rhea" id="RHEA-COMP:9863"/>
        <dbReference type="Rhea" id="RHEA-COMP:11604"/>
        <dbReference type="ChEBI" id="CHEBI:15378"/>
        <dbReference type="ChEBI" id="CHEBI:29999"/>
        <dbReference type="ChEBI" id="CHEBI:30616"/>
        <dbReference type="ChEBI" id="CHEBI:83421"/>
        <dbReference type="ChEBI" id="CHEBI:456216"/>
        <dbReference type="EC" id="2.7.11.1"/>
    </reaction>
</comment>
<dbReference type="PROSITE" id="PS50011">
    <property type="entry name" value="PROTEIN_KINASE_DOM"/>
    <property type="match status" value="1"/>
</dbReference>
<evidence type="ECO:0000313" key="14">
    <source>
        <dbReference type="EMBL" id="MCZ0725484.1"/>
    </source>
</evidence>
<dbReference type="Pfam" id="PF03793">
    <property type="entry name" value="PASTA"/>
    <property type="match status" value="3"/>
</dbReference>
<keyword evidence="11" id="KW-0472">Membrane</keyword>
<evidence type="ECO:0000313" key="15">
    <source>
        <dbReference type="Proteomes" id="UP001146670"/>
    </source>
</evidence>
<keyword evidence="11" id="KW-1133">Transmembrane helix</keyword>
<evidence type="ECO:0000259" key="12">
    <source>
        <dbReference type="PROSITE" id="PS50011"/>
    </source>
</evidence>
<dbReference type="Gene3D" id="3.30.200.20">
    <property type="entry name" value="Phosphorylase Kinase, domain 1"/>
    <property type="match status" value="1"/>
</dbReference>
<dbReference type="Pfam" id="PF21160">
    <property type="entry name" value="PrkC-like_PASTA-like"/>
    <property type="match status" value="1"/>
</dbReference>
<dbReference type="CDD" id="cd14014">
    <property type="entry name" value="STKc_PknB_like"/>
    <property type="match status" value="1"/>
</dbReference>
<protein>
    <recommendedName>
        <fullName evidence="1">non-specific serine/threonine protein kinase</fullName>
        <ecNumber evidence="1">2.7.11.1</ecNumber>
    </recommendedName>
</protein>
<accession>A0A9X3FPI0</accession>
<dbReference type="InterPro" id="IPR005543">
    <property type="entry name" value="PASTA_dom"/>
</dbReference>
<evidence type="ECO:0000256" key="5">
    <source>
        <dbReference type="ARBA" id="ARBA00022777"/>
    </source>
</evidence>
<dbReference type="EC" id="2.7.11.1" evidence="1"/>
<evidence type="ECO:0000256" key="6">
    <source>
        <dbReference type="ARBA" id="ARBA00022840"/>
    </source>
</evidence>
<dbReference type="FunFam" id="3.30.200.20:FF:000035">
    <property type="entry name" value="Serine/threonine protein kinase Stk1"/>
    <property type="match status" value="1"/>
</dbReference>
<dbReference type="Gene3D" id="1.10.510.10">
    <property type="entry name" value="Transferase(Phosphotransferase) domain 1"/>
    <property type="match status" value="1"/>
</dbReference>
<evidence type="ECO:0000259" key="13">
    <source>
        <dbReference type="PROSITE" id="PS51178"/>
    </source>
</evidence>
<keyword evidence="6 9" id="KW-0067">ATP-binding</keyword>
<keyword evidence="4 9" id="KW-0547">Nucleotide-binding</keyword>
<feature type="domain" description="PASTA" evidence="13">
    <location>
        <begin position="465"/>
        <end position="532"/>
    </location>
</feature>
<dbReference type="InterPro" id="IPR017441">
    <property type="entry name" value="Protein_kinase_ATP_BS"/>
</dbReference>
<keyword evidence="2" id="KW-0723">Serine/threonine-protein kinase</keyword>
<feature type="domain" description="Protein kinase" evidence="12">
    <location>
        <begin position="11"/>
        <end position="271"/>
    </location>
</feature>
<evidence type="ECO:0000256" key="9">
    <source>
        <dbReference type="PROSITE-ProRule" id="PRU10141"/>
    </source>
</evidence>
<keyword evidence="3" id="KW-0808">Transferase</keyword>
<dbReference type="SUPFAM" id="SSF56112">
    <property type="entry name" value="Protein kinase-like (PK-like)"/>
    <property type="match status" value="1"/>
</dbReference>
<feature type="transmembrane region" description="Helical" evidence="11">
    <location>
        <begin position="376"/>
        <end position="396"/>
    </location>
</feature>
<dbReference type="Gene3D" id="2.60.40.2560">
    <property type="match status" value="1"/>
</dbReference>
<feature type="domain" description="PASTA" evidence="13">
    <location>
        <begin position="533"/>
        <end position="599"/>
    </location>
</feature>
<evidence type="ECO:0000256" key="11">
    <source>
        <dbReference type="SAM" id="Phobius"/>
    </source>
</evidence>
<evidence type="ECO:0000256" key="2">
    <source>
        <dbReference type="ARBA" id="ARBA00022527"/>
    </source>
</evidence>
<dbReference type="InterPro" id="IPR011009">
    <property type="entry name" value="Kinase-like_dom_sf"/>
</dbReference>
<sequence length="711" mass="78439">MKSGQIIDERYEIIRLIGSGGMANVYLAYDPILERDVAIKFLRLGDNNQSDAVRRFEREALSISELNDPNIVAVYDIGEDTHGKFIVMEYVDGVDLKEYIRENHPIPLHKIQNIMLQIVSGMQSAHELNIIHRDLKPQNIMIKDDGTVIIMDFGIAVVSTETSITQTNTIIGSVHYLSPEQARGSLATSQSDIYSLGIVLFEMITGRVPFDAESAVSIALKHFQDPLPDMEQYREDVNQPLMNVVKRATAKEASDRYESCQEMYDDLATIFAEDRQSEPDFVPMGAQSDTIVVAKDQIEQKMRYTDEHQAMAAGKDDDLSDNLEDADSVATQTTPIPVVAAADNDQSPEDKVEQASHKGVKVGPTAAQKKQRRKRLLMILLPIFLLLAIVSAVVFGRGQQIDVPDLAGMTVKEAERVLQEEDLTLGEVEEVFSEDVGAGFVVGTNPEANHSVRKESKIDLEVSKGPELFKVEDYTNQAYADVEKSLRDAGFTVEQSRDYSDNIAAGHIISQDIAAGEEVVAKDTTITLTVSEGVQQFTMPDLRGMNRSGVQQWADSYGVQVSFSEESSDSAPAGTAISQSIAPGDSFVMGDSLSVVMSTGPATTSFDKEITIPYEENKSEASSSSSDEGDGDENSDEDSSSSRESSRSRQTPNEIEVYIQDEVNDYSTPVDTFTISKDRKYTLNFTVRKGDSARYKIVRDGEVIQETQVSE</sequence>
<keyword evidence="11" id="KW-0812">Transmembrane</keyword>
<dbReference type="SMART" id="SM00740">
    <property type="entry name" value="PASTA"/>
    <property type="match status" value="3"/>
</dbReference>
<dbReference type="PROSITE" id="PS51178">
    <property type="entry name" value="PASTA"/>
    <property type="match status" value="3"/>
</dbReference>
<reference evidence="14" key="1">
    <citation type="submission" date="2022-12" db="EMBL/GenBank/DDBJ databases">
        <title>Description and comparative metabolic analysis of Aerococcus sp. nov., isolated from the feces of a pig.</title>
        <authorList>
            <person name="Chang Y.-H."/>
        </authorList>
    </citation>
    <scope>NUCLEOTIDE SEQUENCE</scope>
    <source>
        <strain evidence="14">YH-aer222</strain>
    </source>
</reference>
<keyword evidence="15" id="KW-1185">Reference proteome</keyword>
<keyword evidence="5 14" id="KW-0418">Kinase</keyword>
<feature type="binding site" evidence="9">
    <location>
        <position position="40"/>
    </location>
    <ligand>
        <name>ATP</name>
        <dbReference type="ChEBI" id="CHEBI:30616"/>
    </ligand>
</feature>
<dbReference type="PANTHER" id="PTHR43289">
    <property type="entry name" value="MITOGEN-ACTIVATED PROTEIN KINASE KINASE KINASE 20-RELATED"/>
    <property type="match status" value="1"/>
</dbReference>
<name>A0A9X3FPI0_9LACT</name>
<dbReference type="Proteomes" id="UP001146670">
    <property type="component" value="Unassembled WGS sequence"/>
</dbReference>
<dbReference type="GO" id="GO:0005524">
    <property type="term" value="F:ATP binding"/>
    <property type="evidence" value="ECO:0007669"/>
    <property type="project" value="UniProtKB-UniRule"/>
</dbReference>
<proteinExistence type="predicted"/>
<feature type="region of interest" description="Disordered" evidence="10">
    <location>
        <begin position="606"/>
        <end position="654"/>
    </location>
</feature>
<evidence type="ECO:0000256" key="10">
    <source>
        <dbReference type="SAM" id="MobiDB-lite"/>
    </source>
</evidence>
<dbReference type="PANTHER" id="PTHR43289:SF34">
    <property type="entry name" value="SERINE_THREONINE-PROTEIN KINASE YBDM-RELATED"/>
    <property type="match status" value="1"/>
</dbReference>
<gene>
    <name evidence="14" type="primary">pknB</name>
    <name evidence="14" type="ORF">OW157_02740</name>
</gene>
<dbReference type="FunFam" id="1.10.510.10:FF:000021">
    <property type="entry name" value="Serine/threonine protein kinase"/>
    <property type="match status" value="1"/>
</dbReference>
<dbReference type="RefSeq" id="WP_268751802.1">
    <property type="nucleotide sequence ID" value="NZ_JAPRFQ010000001.1"/>
</dbReference>
<organism evidence="14 15">
    <name type="scientific">Aerococcus kribbianus</name>
    <dbReference type="NCBI Taxonomy" id="2999064"/>
    <lineage>
        <taxon>Bacteria</taxon>
        <taxon>Bacillati</taxon>
        <taxon>Bacillota</taxon>
        <taxon>Bacilli</taxon>
        <taxon>Lactobacillales</taxon>
        <taxon>Aerococcaceae</taxon>
        <taxon>Aerococcus</taxon>
    </lineage>
</organism>
<feature type="compositionally biased region" description="Acidic residues" evidence="10">
    <location>
        <begin position="627"/>
        <end position="639"/>
    </location>
</feature>
<feature type="compositionally biased region" description="Basic and acidic residues" evidence="10">
    <location>
        <begin position="606"/>
        <end position="619"/>
    </location>
</feature>
<dbReference type="Pfam" id="PF00069">
    <property type="entry name" value="Pkinase"/>
    <property type="match status" value="1"/>
</dbReference>
<dbReference type="GO" id="GO:0004674">
    <property type="term" value="F:protein serine/threonine kinase activity"/>
    <property type="evidence" value="ECO:0007669"/>
    <property type="project" value="UniProtKB-KW"/>
</dbReference>
<evidence type="ECO:0000256" key="3">
    <source>
        <dbReference type="ARBA" id="ARBA00022679"/>
    </source>
</evidence>
<evidence type="ECO:0000256" key="7">
    <source>
        <dbReference type="ARBA" id="ARBA00047899"/>
    </source>
</evidence>
<dbReference type="EMBL" id="JAPRFR010000001">
    <property type="protein sequence ID" value="MCZ0725484.1"/>
    <property type="molecule type" value="Genomic_DNA"/>
</dbReference>
<evidence type="ECO:0000256" key="8">
    <source>
        <dbReference type="ARBA" id="ARBA00048679"/>
    </source>
</evidence>
<dbReference type="InterPro" id="IPR008271">
    <property type="entry name" value="Ser/Thr_kinase_AS"/>
</dbReference>
<evidence type="ECO:0000256" key="4">
    <source>
        <dbReference type="ARBA" id="ARBA00022741"/>
    </source>
</evidence>
<feature type="region of interest" description="Disordered" evidence="10">
    <location>
        <begin position="343"/>
        <end position="366"/>
    </location>
</feature>
<comment type="catalytic activity">
    <reaction evidence="7">
        <text>L-threonyl-[protein] + ATP = O-phospho-L-threonyl-[protein] + ADP + H(+)</text>
        <dbReference type="Rhea" id="RHEA:46608"/>
        <dbReference type="Rhea" id="RHEA-COMP:11060"/>
        <dbReference type="Rhea" id="RHEA-COMP:11605"/>
        <dbReference type="ChEBI" id="CHEBI:15378"/>
        <dbReference type="ChEBI" id="CHEBI:30013"/>
        <dbReference type="ChEBI" id="CHEBI:30616"/>
        <dbReference type="ChEBI" id="CHEBI:61977"/>
        <dbReference type="ChEBI" id="CHEBI:456216"/>
        <dbReference type="EC" id="2.7.11.1"/>
    </reaction>
</comment>
<feature type="domain" description="PASTA" evidence="13">
    <location>
        <begin position="397"/>
        <end position="464"/>
    </location>
</feature>
<comment type="caution">
    <text evidence="14">The sequence shown here is derived from an EMBL/GenBank/DDBJ whole genome shotgun (WGS) entry which is preliminary data.</text>
</comment>
<dbReference type="PROSITE" id="PS00108">
    <property type="entry name" value="PROTEIN_KINASE_ST"/>
    <property type="match status" value="1"/>
</dbReference>
<dbReference type="CDD" id="cd06577">
    <property type="entry name" value="PASTA_pknB"/>
    <property type="match status" value="3"/>
</dbReference>
<dbReference type="Gene3D" id="3.30.10.20">
    <property type="match status" value="3"/>
</dbReference>
<dbReference type="PROSITE" id="PS00107">
    <property type="entry name" value="PROTEIN_KINASE_ATP"/>
    <property type="match status" value="1"/>
</dbReference>
<dbReference type="SMART" id="SM00220">
    <property type="entry name" value="S_TKc"/>
    <property type="match status" value="1"/>
</dbReference>
<dbReference type="InterPro" id="IPR000719">
    <property type="entry name" value="Prot_kinase_dom"/>
</dbReference>
<dbReference type="AlphaFoldDB" id="A0A9X3FPI0"/>